<gene>
    <name evidence="4" type="ORF">FHS83_000699</name>
</gene>
<dbReference type="EMBL" id="JAASRM010000001">
    <property type="protein sequence ID" value="NIK87381.1"/>
    <property type="molecule type" value="Genomic_DNA"/>
</dbReference>
<accession>A0A846MW46</accession>
<dbReference type="RefSeq" id="WP_167080939.1">
    <property type="nucleotide sequence ID" value="NZ_BAAADC010000001.1"/>
</dbReference>
<dbReference type="PANTHER" id="PTHR44196">
    <property type="entry name" value="DEHYDROGENASE/REDUCTASE SDR FAMILY MEMBER 7B"/>
    <property type="match status" value="1"/>
</dbReference>
<evidence type="ECO:0000313" key="5">
    <source>
        <dbReference type="Proteomes" id="UP000570514"/>
    </source>
</evidence>
<dbReference type="AlphaFoldDB" id="A0A846MW46"/>
<keyword evidence="5" id="KW-1185">Reference proteome</keyword>
<name>A0A846MW46_9PROT</name>
<sequence length="250" mass="26312">MTFASILITGASSGIGAALARHYAAPGKILNLWGRDGDRLAAVAEECRARGATVVTRAFDVTEYSKFVIALEEADAAHPLDLAIFNAGLGGSLPKDRVGQDARHAELMAGVNFTAPCIGANVVAGPMAARKKGHIVLVGSVAAAFPLPMAPLYSGSKAGLEMFAQALSLRLRRHGVAVTLVAPGFIDTPMSQSLNEPRPFLISADQAAAIIARRLAKGRRHIVLPWQFSMILGLSKLVPRAVVRAILSVF</sequence>
<evidence type="ECO:0000313" key="4">
    <source>
        <dbReference type="EMBL" id="NIK87381.1"/>
    </source>
</evidence>
<dbReference type="PANTHER" id="PTHR44196:SF1">
    <property type="entry name" value="DEHYDROGENASE_REDUCTASE SDR FAMILY MEMBER 7B"/>
    <property type="match status" value="1"/>
</dbReference>
<comment type="caution">
    <text evidence="4">The sequence shown here is derived from an EMBL/GenBank/DDBJ whole genome shotgun (WGS) entry which is preliminary data.</text>
</comment>
<dbReference type="Pfam" id="PF00106">
    <property type="entry name" value="adh_short"/>
    <property type="match status" value="1"/>
</dbReference>
<protein>
    <submittedName>
        <fullName evidence="4">Short-subunit dehydrogenase</fullName>
    </submittedName>
</protein>
<evidence type="ECO:0000256" key="1">
    <source>
        <dbReference type="ARBA" id="ARBA00006484"/>
    </source>
</evidence>
<dbReference type="SUPFAM" id="SSF51735">
    <property type="entry name" value="NAD(P)-binding Rossmann-fold domains"/>
    <property type="match status" value="1"/>
</dbReference>
<dbReference type="GO" id="GO:0016491">
    <property type="term" value="F:oxidoreductase activity"/>
    <property type="evidence" value="ECO:0007669"/>
    <property type="project" value="UniProtKB-KW"/>
</dbReference>
<dbReference type="PRINTS" id="PR00080">
    <property type="entry name" value="SDRFAMILY"/>
</dbReference>
<dbReference type="Gene3D" id="3.40.50.720">
    <property type="entry name" value="NAD(P)-binding Rossmann-like Domain"/>
    <property type="match status" value="1"/>
</dbReference>
<organism evidence="4 5">
    <name type="scientific">Rhizomicrobium palustre</name>
    <dbReference type="NCBI Taxonomy" id="189966"/>
    <lineage>
        <taxon>Bacteria</taxon>
        <taxon>Pseudomonadati</taxon>
        <taxon>Pseudomonadota</taxon>
        <taxon>Alphaproteobacteria</taxon>
        <taxon>Micropepsales</taxon>
        <taxon>Micropepsaceae</taxon>
        <taxon>Rhizomicrobium</taxon>
    </lineage>
</organism>
<dbReference type="InterPro" id="IPR002347">
    <property type="entry name" value="SDR_fam"/>
</dbReference>
<comment type="similarity">
    <text evidence="1 3">Belongs to the short-chain dehydrogenases/reductases (SDR) family.</text>
</comment>
<evidence type="ECO:0000256" key="3">
    <source>
        <dbReference type="RuleBase" id="RU000363"/>
    </source>
</evidence>
<dbReference type="GO" id="GO:0016020">
    <property type="term" value="C:membrane"/>
    <property type="evidence" value="ECO:0007669"/>
    <property type="project" value="TreeGrafter"/>
</dbReference>
<dbReference type="InterPro" id="IPR020904">
    <property type="entry name" value="Sc_DH/Rdtase_CS"/>
</dbReference>
<dbReference type="Proteomes" id="UP000570514">
    <property type="component" value="Unassembled WGS sequence"/>
</dbReference>
<keyword evidence="2" id="KW-0560">Oxidoreductase</keyword>
<reference evidence="4 5" key="1">
    <citation type="submission" date="2020-03" db="EMBL/GenBank/DDBJ databases">
        <title>Genomic Encyclopedia of Type Strains, Phase IV (KMG-IV): sequencing the most valuable type-strain genomes for metagenomic binning, comparative biology and taxonomic classification.</title>
        <authorList>
            <person name="Goeker M."/>
        </authorList>
    </citation>
    <scope>NUCLEOTIDE SEQUENCE [LARGE SCALE GENOMIC DNA]</scope>
    <source>
        <strain evidence="4 5">DSM 19867</strain>
    </source>
</reference>
<dbReference type="InterPro" id="IPR036291">
    <property type="entry name" value="NAD(P)-bd_dom_sf"/>
</dbReference>
<dbReference type="PRINTS" id="PR00081">
    <property type="entry name" value="GDHRDH"/>
</dbReference>
<dbReference type="PROSITE" id="PS00061">
    <property type="entry name" value="ADH_SHORT"/>
    <property type="match status" value="1"/>
</dbReference>
<evidence type="ECO:0000256" key="2">
    <source>
        <dbReference type="ARBA" id="ARBA00023002"/>
    </source>
</evidence>
<proteinExistence type="inferred from homology"/>